<name>A0A5K1K6S0_9APHY</name>
<proteinExistence type="predicted"/>
<reference evidence="1" key="1">
    <citation type="submission" date="2019-10" db="EMBL/GenBank/DDBJ databases">
        <authorList>
            <person name="Nor Muhammad N."/>
        </authorList>
    </citation>
    <scope>NUCLEOTIDE SEQUENCE</scope>
</reference>
<dbReference type="AlphaFoldDB" id="A0A5K1K6S0"/>
<protein>
    <submittedName>
        <fullName evidence="1">Plasma membrane ATPase (EC)</fullName>
    </submittedName>
</protein>
<evidence type="ECO:0000313" key="1">
    <source>
        <dbReference type="EMBL" id="VWP01760.1"/>
    </source>
</evidence>
<gene>
    <name evidence="1" type="primary">A0A0D5BX39</name>
</gene>
<dbReference type="EMBL" id="LR729644">
    <property type="protein sequence ID" value="VWP01760.1"/>
    <property type="molecule type" value="Genomic_DNA"/>
</dbReference>
<sequence>MARLFDNMPFSFPVNTLPTSMSTHLKDLTIPPSPHDTQGNVLCKLLRLLLRRLVFLRHYDGERTVVNFSDLNPRWPAGIVVALDRLPRSLTEIDIYRRPPADPSVLSFPTTRTLGAPPRRSWRT</sequence>
<organism evidence="1">
    <name type="scientific">Ganoderma boninense</name>
    <dbReference type="NCBI Taxonomy" id="34458"/>
    <lineage>
        <taxon>Eukaryota</taxon>
        <taxon>Fungi</taxon>
        <taxon>Dikarya</taxon>
        <taxon>Basidiomycota</taxon>
        <taxon>Agaricomycotina</taxon>
        <taxon>Agaricomycetes</taxon>
        <taxon>Polyporales</taxon>
        <taxon>Polyporaceae</taxon>
        <taxon>Ganoderma</taxon>
    </lineage>
</organism>
<accession>A0A5K1K6S0</accession>